<organism evidence="1 2">
    <name type="scientific">Rotaria magnacalcarata</name>
    <dbReference type="NCBI Taxonomy" id="392030"/>
    <lineage>
        <taxon>Eukaryota</taxon>
        <taxon>Metazoa</taxon>
        <taxon>Spiralia</taxon>
        <taxon>Gnathifera</taxon>
        <taxon>Rotifera</taxon>
        <taxon>Eurotatoria</taxon>
        <taxon>Bdelloidea</taxon>
        <taxon>Philodinida</taxon>
        <taxon>Philodinidae</taxon>
        <taxon>Rotaria</taxon>
    </lineage>
</organism>
<dbReference type="EMBL" id="CAJOBJ010343474">
    <property type="protein sequence ID" value="CAF5197997.1"/>
    <property type="molecule type" value="Genomic_DNA"/>
</dbReference>
<proteinExistence type="predicted"/>
<comment type="caution">
    <text evidence="1">The sequence shown here is derived from an EMBL/GenBank/DDBJ whole genome shotgun (WGS) entry which is preliminary data.</text>
</comment>
<evidence type="ECO:0000313" key="2">
    <source>
        <dbReference type="Proteomes" id="UP000681720"/>
    </source>
</evidence>
<dbReference type="AlphaFoldDB" id="A0A8S3IKD9"/>
<accession>A0A8S3IKD9</accession>
<gene>
    <name evidence="1" type="ORF">GIL414_LOCUS75622</name>
</gene>
<evidence type="ECO:0000313" key="1">
    <source>
        <dbReference type="EMBL" id="CAF5197997.1"/>
    </source>
</evidence>
<protein>
    <submittedName>
        <fullName evidence="1">Uncharacterized protein</fullName>
    </submittedName>
</protein>
<reference evidence="1" key="1">
    <citation type="submission" date="2021-02" db="EMBL/GenBank/DDBJ databases">
        <authorList>
            <person name="Nowell W R."/>
        </authorList>
    </citation>
    <scope>NUCLEOTIDE SEQUENCE</scope>
</reference>
<sequence length="75" mass="9176">MRWMKLLATSQSINEHVTTFEQDLYELVDKLKRFTFLEIHGKVSYEKVEAYRSMTQNHFSQCRTDIQTTRFRLWI</sequence>
<name>A0A8S3IKD9_9BILA</name>
<dbReference type="Proteomes" id="UP000681720">
    <property type="component" value="Unassembled WGS sequence"/>
</dbReference>